<sequence>MPLHPSTGRKRPPALRDVADLAGVSIKTVSNVVNDYPHVKDSTREKVREAILQVGYRPQVAAQQLRTGASKMVTLAVPALTFSYFSDLAQQFIDEAQLRGQTVVLHSTSGGREAERTVLEGFNRVVGDGVIFNPLLIEEDVFARMERTTQPTVFIGEHLPEKLPQGSDYVRIDNVAAAFEATTHLLDTGRRRIAFLGAIATRHGLQPHSSGNLRRDGYRAALRQHGVAPEEDLVQAVADWHRHDGFSGAAELMARRPDLDAIVCGNDDLAIGVLAQLRRLGRRVPEDIAVVGYDDTPDAPFASPPLTTISPDKHSLAATALDLLTERIQGHDGPPRILDTPYSLVIRESTGPATASTAASVASSAPDAASALTAPTTSDLEEHAP</sequence>
<keyword evidence="7" id="KW-1185">Reference proteome</keyword>
<dbReference type="Proteomes" id="UP000218598">
    <property type="component" value="Unassembled WGS sequence"/>
</dbReference>
<dbReference type="InterPro" id="IPR046335">
    <property type="entry name" value="LacI/GalR-like_sensor"/>
</dbReference>
<dbReference type="Gene3D" id="1.10.260.40">
    <property type="entry name" value="lambda repressor-like DNA-binding domains"/>
    <property type="match status" value="1"/>
</dbReference>
<dbReference type="OrthoDB" id="2854648at2"/>
<organism evidence="6 7">
    <name type="scientific">Brachybacterium alimentarium</name>
    <dbReference type="NCBI Taxonomy" id="47845"/>
    <lineage>
        <taxon>Bacteria</taxon>
        <taxon>Bacillati</taxon>
        <taxon>Actinomycetota</taxon>
        <taxon>Actinomycetes</taxon>
        <taxon>Micrococcales</taxon>
        <taxon>Dermabacteraceae</taxon>
        <taxon>Brachybacterium</taxon>
    </lineage>
</organism>
<dbReference type="PANTHER" id="PTHR30146">
    <property type="entry name" value="LACI-RELATED TRANSCRIPTIONAL REPRESSOR"/>
    <property type="match status" value="1"/>
</dbReference>
<evidence type="ECO:0000256" key="3">
    <source>
        <dbReference type="ARBA" id="ARBA00023163"/>
    </source>
</evidence>
<dbReference type="PANTHER" id="PTHR30146:SF109">
    <property type="entry name" value="HTH-TYPE TRANSCRIPTIONAL REGULATOR GALS"/>
    <property type="match status" value="1"/>
</dbReference>
<dbReference type="Pfam" id="PF13377">
    <property type="entry name" value="Peripla_BP_3"/>
    <property type="match status" value="1"/>
</dbReference>
<feature type="domain" description="HTH lacI-type" evidence="5">
    <location>
        <begin position="13"/>
        <end position="67"/>
    </location>
</feature>
<dbReference type="CDD" id="cd06267">
    <property type="entry name" value="PBP1_LacI_sugar_binding-like"/>
    <property type="match status" value="1"/>
</dbReference>
<gene>
    <name evidence="6" type="ORF">CIK66_09500</name>
</gene>
<dbReference type="SUPFAM" id="SSF47413">
    <property type="entry name" value="lambda repressor-like DNA-binding domains"/>
    <property type="match status" value="1"/>
</dbReference>
<accession>A0A2A3YJJ7</accession>
<dbReference type="EMBL" id="NRGR01000015">
    <property type="protein sequence ID" value="PCC39474.1"/>
    <property type="molecule type" value="Genomic_DNA"/>
</dbReference>
<dbReference type="GO" id="GO:0000976">
    <property type="term" value="F:transcription cis-regulatory region binding"/>
    <property type="evidence" value="ECO:0007669"/>
    <property type="project" value="TreeGrafter"/>
</dbReference>
<keyword evidence="3" id="KW-0804">Transcription</keyword>
<evidence type="ECO:0000313" key="7">
    <source>
        <dbReference type="Proteomes" id="UP000218598"/>
    </source>
</evidence>
<comment type="caution">
    <text evidence="6">The sequence shown here is derived from an EMBL/GenBank/DDBJ whole genome shotgun (WGS) entry which is preliminary data.</text>
</comment>
<dbReference type="Gene3D" id="3.40.50.2300">
    <property type="match status" value="2"/>
</dbReference>
<dbReference type="SMART" id="SM00354">
    <property type="entry name" value="HTH_LACI"/>
    <property type="match status" value="1"/>
</dbReference>
<dbReference type="RefSeq" id="WP_096164557.1">
    <property type="nucleotide sequence ID" value="NZ_BAAAIQ010000006.1"/>
</dbReference>
<dbReference type="GO" id="GO:0003700">
    <property type="term" value="F:DNA-binding transcription factor activity"/>
    <property type="evidence" value="ECO:0007669"/>
    <property type="project" value="TreeGrafter"/>
</dbReference>
<dbReference type="SUPFAM" id="SSF53822">
    <property type="entry name" value="Periplasmic binding protein-like I"/>
    <property type="match status" value="1"/>
</dbReference>
<dbReference type="PROSITE" id="PS50932">
    <property type="entry name" value="HTH_LACI_2"/>
    <property type="match status" value="1"/>
</dbReference>
<name>A0A2A3YJJ7_9MICO</name>
<keyword evidence="2" id="KW-0238">DNA-binding</keyword>
<feature type="region of interest" description="Disordered" evidence="4">
    <location>
        <begin position="357"/>
        <end position="385"/>
    </location>
</feature>
<dbReference type="InterPro" id="IPR028082">
    <property type="entry name" value="Peripla_BP_I"/>
</dbReference>
<evidence type="ECO:0000256" key="2">
    <source>
        <dbReference type="ARBA" id="ARBA00023125"/>
    </source>
</evidence>
<dbReference type="InterPro" id="IPR000843">
    <property type="entry name" value="HTH_LacI"/>
</dbReference>
<evidence type="ECO:0000313" key="6">
    <source>
        <dbReference type="EMBL" id="PCC39474.1"/>
    </source>
</evidence>
<reference evidence="6 7" key="1">
    <citation type="journal article" date="2017" name="Elife">
        <title>Extensive horizontal gene transfer in cheese-associated bacteria.</title>
        <authorList>
            <person name="Bonham K.S."/>
            <person name="Wolfe B.E."/>
            <person name="Dutton R.J."/>
        </authorList>
    </citation>
    <scope>NUCLEOTIDE SEQUENCE [LARGE SCALE GENOMIC DNA]</scope>
    <source>
        <strain evidence="6 7">341_9</strain>
    </source>
</reference>
<dbReference type="AlphaFoldDB" id="A0A2A3YJJ7"/>
<proteinExistence type="predicted"/>
<dbReference type="PROSITE" id="PS00356">
    <property type="entry name" value="HTH_LACI_1"/>
    <property type="match status" value="1"/>
</dbReference>
<dbReference type="CDD" id="cd01392">
    <property type="entry name" value="HTH_LacI"/>
    <property type="match status" value="1"/>
</dbReference>
<evidence type="ECO:0000256" key="1">
    <source>
        <dbReference type="ARBA" id="ARBA00023015"/>
    </source>
</evidence>
<dbReference type="Pfam" id="PF00356">
    <property type="entry name" value="LacI"/>
    <property type="match status" value="1"/>
</dbReference>
<protein>
    <submittedName>
        <fullName evidence="6">LacI family transcriptional regulator</fullName>
    </submittedName>
</protein>
<dbReference type="InterPro" id="IPR010982">
    <property type="entry name" value="Lambda_DNA-bd_dom_sf"/>
</dbReference>
<evidence type="ECO:0000259" key="5">
    <source>
        <dbReference type="PROSITE" id="PS50932"/>
    </source>
</evidence>
<evidence type="ECO:0000256" key="4">
    <source>
        <dbReference type="SAM" id="MobiDB-lite"/>
    </source>
</evidence>
<dbReference type="GeneID" id="95327175"/>
<keyword evidence="1" id="KW-0805">Transcription regulation</keyword>
<feature type="compositionally biased region" description="Low complexity" evidence="4">
    <location>
        <begin position="357"/>
        <end position="378"/>
    </location>
</feature>